<proteinExistence type="predicted"/>
<gene>
    <name evidence="2" type="ORF">R1flu_003988</name>
</gene>
<feature type="region of interest" description="Disordered" evidence="1">
    <location>
        <begin position="19"/>
        <end position="72"/>
    </location>
</feature>
<protein>
    <submittedName>
        <fullName evidence="2">Uncharacterized protein</fullName>
    </submittedName>
</protein>
<dbReference type="Proteomes" id="UP001605036">
    <property type="component" value="Unassembled WGS sequence"/>
</dbReference>
<reference evidence="2 3" key="1">
    <citation type="submission" date="2024-09" db="EMBL/GenBank/DDBJ databases">
        <title>Chromosome-scale assembly of Riccia fluitans.</title>
        <authorList>
            <person name="Paukszto L."/>
            <person name="Sawicki J."/>
            <person name="Karawczyk K."/>
            <person name="Piernik-Szablinska J."/>
            <person name="Szczecinska M."/>
            <person name="Mazdziarz M."/>
        </authorList>
    </citation>
    <scope>NUCLEOTIDE SEQUENCE [LARGE SCALE GENOMIC DNA]</scope>
    <source>
        <strain evidence="2">Rf_01</strain>
        <tissue evidence="2">Aerial parts of the thallus</tissue>
    </source>
</reference>
<dbReference type="PANTHER" id="PTHR34649">
    <property type="entry name" value="CILIA- AND FLAGELLA-ASSOCIATED PROTEIN 99"/>
    <property type="match status" value="1"/>
</dbReference>
<evidence type="ECO:0000256" key="1">
    <source>
        <dbReference type="SAM" id="MobiDB-lite"/>
    </source>
</evidence>
<evidence type="ECO:0000313" key="3">
    <source>
        <dbReference type="Proteomes" id="UP001605036"/>
    </source>
</evidence>
<feature type="compositionally biased region" description="Basic and acidic residues" evidence="1">
    <location>
        <begin position="19"/>
        <end position="34"/>
    </location>
</feature>
<dbReference type="AlphaFoldDB" id="A0ABD1YP04"/>
<feature type="compositionally biased region" description="Basic and acidic residues" evidence="1">
    <location>
        <begin position="57"/>
        <end position="72"/>
    </location>
</feature>
<evidence type="ECO:0000313" key="2">
    <source>
        <dbReference type="EMBL" id="KAL2632509.1"/>
    </source>
</evidence>
<comment type="caution">
    <text evidence="2">The sequence shown here is derived from an EMBL/GenBank/DDBJ whole genome shotgun (WGS) entry which is preliminary data.</text>
</comment>
<accession>A0ABD1YP04</accession>
<sequence>MGKDVDHEHDAKVKHDTKMENGQHHQHGGHDGHSHHGGRHHSHCREPEDFVPVPKEPGCHPREETRKPKKSLDLQWRRSTIKVSPCVHCASQEAHERSKRYRAKAKCLAPIELMVCSIKLIDSYRKKREARQTPNVYADIWLPLYNVVHPYDIQTMKQILFGCVRYEKLLRIFLDRMYEVITTLTLDDELKYTVLGYLALLRLHELSWAHYRRLVMSQPPERMLPFVKFLFSEDALIKNVQRSWCEVYDVEFVRDMLESIRFFTPEAQQLIGELEKRVYAPDPLGRYVQPPTVPKPFKMSVSKTVCPNFEEFKPPEPFEARPAPMFEKGRKLEVKRLSALFRQNREILKKKYSDPKHQPFRLRSHERSAKVEQLKAEVEEKFNQDHHYIPAEINPAPNMPTVEVKLNVTTLLREHALFQKQMDQDKKKIEAFELELRDDSDFKLWQEEQRMQDEVAEAINIEFNRKKVMATDQAAIEAKEKYLAEKMEIGRGAREEAKITNQTIQQESKNEKFRKKLKHFLVVQEKRGIKIAREKVAKARKANALEVQAESEELCAKSTLQKAQEMAMKQELVRQLRALEKESCHMEKKFDIYTTGGQGLLHEMSIAQLRTEIVLVKRWLQHEEDMKRRKIHATKIERQNMLLERSRVVTQMRHIARAQWLSRKAHELHYDKTEINPAEQLGL</sequence>
<dbReference type="PANTHER" id="PTHR34649:SF1">
    <property type="entry name" value="CILIA- AND FLAGELLA-ASSOCIATED PROTEIN 99"/>
    <property type="match status" value="1"/>
</dbReference>
<dbReference type="EMBL" id="JBHFFA010000003">
    <property type="protein sequence ID" value="KAL2632509.1"/>
    <property type="molecule type" value="Genomic_DNA"/>
</dbReference>
<name>A0ABD1YP04_9MARC</name>
<keyword evidence="3" id="KW-1185">Reference proteome</keyword>
<dbReference type="InterPro" id="IPR039341">
    <property type="entry name" value="CFAP99"/>
</dbReference>
<organism evidence="2 3">
    <name type="scientific">Riccia fluitans</name>
    <dbReference type="NCBI Taxonomy" id="41844"/>
    <lineage>
        <taxon>Eukaryota</taxon>
        <taxon>Viridiplantae</taxon>
        <taxon>Streptophyta</taxon>
        <taxon>Embryophyta</taxon>
        <taxon>Marchantiophyta</taxon>
        <taxon>Marchantiopsida</taxon>
        <taxon>Marchantiidae</taxon>
        <taxon>Marchantiales</taxon>
        <taxon>Ricciaceae</taxon>
        <taxon>Riccia</taxon>
    </lineage>
</organism>